<evidence type="ECO:0000313" key="10">
    <source>
        <dbReference type="Proteomes" id="UP000521199"/>
    </source>
</evidence>
<dbReference type="EMBL" id="JACHHP010000003">
    <property type="protein sequence ID" value="MBB5208524.1"/>
    <property type="molecule type" value="Genomic_DNA"/>
</dbReference>
<dbReference type="SUPFAM" id="SSF53448">
    <property type="entry name" value="Nucleotide-diphospho-sugar transferases"/>
    <property type="match status" value="1"/>
</dbReference>
<keyword evidence="7" id="KW-0501">Molybdenum cofactor biosynthesis</keyword>
<dbReference type="Pfam" id="PF12804">
    <property type="entry name" value="NTP_transf_3"/>
    <property type="match status" value="1"/>
</dbReference>
<dbReference type="GO" id="GO:0046872">
    <property type="term" value="F:metal ion binding"/>
    <property type="evidence" value="ECO:0007669"/>
    <property type="project" value="UniProtKB-KW"/>
</dbReference>
<keyword evidence="9" id="KW-0548">Nucleotidyltransferase</keyword>
<evidence type="ECO:0000259" key="8">
    <source>
        <dbReference type="Pfam" id="PF12804"/>
    </source>
</evidence>
<dbReference type="GO" id="GO:1902758">
    <property type="term" value="P:bis(molybdopterin guanine dinucleotide)molybdenum biosynthetic process"/>
    <property type="evidence" value="ECO:0007669"/>
    <property type="project" value="TreeGrafter"/>
</dbReference>
<keyword evidence="6" id="KW-0342">GTP-binding</keyword>
<evidence type="ECO:0000256" key="5">
    <source>
        <dbReference type="ARBA" id="ARBA00022842"/>
    </source>
</evidence>
<dbReference type="EC" id="2.7.7.77" evidence="9"/>
<evidence type="ECO:0000256" key="7">
    <source>
        <dbReference type="ARBA" id="ARBA00023150"/>
    </source>
</evidence>
<dbReference type="InterPro" id="IPR029044">
    <property type="entry name" value="Nucleotide-diphossugar_trans"/>
</dbReference>
<proteinExistence type="predicted"/>
<sequence length="206" mass="21670">MSVPGIAVGILAGGEGTRFGGVDKGWIERDGRAQIEHVLQAVAANSAALVDAGFPAIALVMVSANRNLERYAAALDGAGDASAVVPDRWPDYPGPMAGIASLLSRLDRSERLLTVPIDHADLPHDYALRMLSSGTSADDFVVASDGDGVQPMFALYPGALGAVFVAAFEAGERSVNRWQRVHMPRLCHFAGHRFGNLNAPTDLPPA</sequence>
<dbReference type="Gene3D" id="3.90.550.10">
    <property type="entry name" value="Spore Coat Polysaccharide Biosynthesis Protein SpsA, Chain A"/>
    <property type="match status" value="1"/>
</dbReference>
<evidence type="ECO:0000256" key="4">
    <source>
        <dbReference type="ARBA" id="ARBA00022741"/>
    </source>
</evidence>
<dbReference type="InterPro" id="IPR013482">
    <property type="entry name" value="Molybde_CF_guanTrfase"/>
</dbReference>
<organism evidence="9 10">
    <name type="scientific">Chiayiivirga flava</name>
    <dbReference type="NCBI Taxonomy" id="659595"/>
    <lineage>
        <taxon>Bacteria</taxon>
        <taxon>Pseudomonadati</taxon>
        <taxon>Pseudomonadota</taxon>
        <taxon>Gammaproteobacteria</taxon>
        <taxon>Lysobacterales</taxon>
        <taxon>Lysobacteraceae</taxon>
        <taxon>Chiayiivirga</taxon>
    </lineage>
</organism>
<accession>A0A7W8G0N4</accession>
<protein>
    <submittedName>
        <fullName evidence="9">Molybdopterin-guanine dinucleotide biosynthesis protein A</fullName>
        <ecNumber evidence="9">2.7.7.77</ecNumber>
    </submittedName>
</protein>
<evidence type="ECO:0000256" key="2">
    <source>
        <dbReference type="ARBA" id="ARBA00022679"/>
    </source>
</evidence>
<keyword evidence="10" id="KW-1185">Reference proteome</keyword>
<evidence type="ECO:0000256" key="6">
    <source>
        <dbReference type="ARBA" id="ARBA00023134"/>
    </source>
</evidence>
<keyword evidence="2 9" id="KW-0808">Transferase</keyword>
<feature type="domain" description="MobA-like NTP transferase" evidence="8">
    <location>
        <begin position="10"/>
        <end position="177"/>
    </location>
</feature>
<keyword evidence="4" id="KW-0547">Nucleotide-binding</keyword>
<dbReference type="AlphaFoldDB" id="A0A7W8G0N4"/>
<dbReference type="RefSeq" id="WP_183961049.1">
    <property type="nucleotide sequence ID" value="NZ_JACHHP010000003.1"/>
</dbReference>
<gene>
    <name evidence="9" type="ORF">HNQ52_002066</name>
</gene>
<keyword evidence="5" id="KW-0460">Magnesium</keyword>
<keyword evidence="1" id="KW-0963">Cytoplasm</keyword>
<keyword evidence="3" id="KW-0479">Metal-binding</keyword>
<dbReference type="GO" id="GO:0061603">
    <property type="term" value="F:molybdenum cofactor guanylyltransferase activity"/>
    <property type="evidence" value="ECO:0007669"/>
    <property type="project" value="UniProtKB-EC"/>
</dbReference>
<evidence type="ECO:0000256" key="1">
    <source>
        <dbReference type="ARBA" id="ARBA00022490"/>
    </source>
</evidence>
<dbReference type="CDD" id="cd02503">
    <property type="entry name" value="MobA"/>
    <property type="match status" value="1"/>
</dbReference>
<evidence type="ECO:0000256" key="3">
    <source>
        <dbReference type="ARBA" id="ARBA00022723"/>
    </source>
</evidence>
<dbReference type="GO" id="GO:0005525">
    <property type="term" value="F:GTP binding"/>
    <property type="evidence" value="ECO:0007669"/>
    <property type="project" value="UniProtKB-KW"/>
</dbReference>
<dbReference type="InterPro" id="IPR025877">
    <property type="entry name" value="MobA-like_NTP_Trfase"/>
</dbReference>
<comment type="caution">
    <text evidence="9">The sequence shown here is derived from an EMBL/GenBank/DDBJ whole genome shotgun (WGS) entry which is preliminary data.</text>
</comment>
<dbReference type="PANTHER" id="PTHR19136:SF81">
    <property type="entry name" value="MOLYBDENUM COFACTOR GUANYLYLTRANSFERASE"/>
    <property type="match status" value="1"/>
</dbReference>
<name>A0A7W8G0N4_9GAMM</name>
<dbReference type="PANTHER" id="PTHR19136">
    <property type="entry name" value="MOLYBDENUM COFACTOR GUANYLYLTRANSFERASE"/>
    <property type="match status" value="1"/>
</dbReference>
<reference evidence="9 10" key="1">
    <citation type="submission" date="2020-08" db="EMBL/GenBank/DDBJ databases">
        <title>Genomic Encyclopedia of Type Strains, Phase IV (KMG-IV): sequencing the most valuable type-strain genomes for metagenomic binning, comparative biology and taxonomic classification.</title>
        <authorList>
            <person name="Goeker M."/>
        </authorList>
    </citation>
    <scope>NUCLEOTIDE SEQUENCE [LARGE SCALE GENOMIC DNA]</scope>
    <source>
        <strain evidence="9 10">DSM 24163</strain>
    </source>
</reference>
<evidence type="ECO:0000313" key="9">
    <source>
        <dbReference type="EMBL" id="MBB5208524.1"/>
    </source>
</evidence>
<dbReference type="Proteomes" id="UP000521199">
    <property type="component" value="Unassembled WGS sequence"/>
</dbReference>